<reference evidence="3 4" key="1">
    <citation type="submission" date="2016-06" db="EMBL/GenBank/DDBJ databases">
        <title>Three novel species with peptidoglycan cell walls form the new genus Lacunisphaera gen. nov. in the family Opitutaceae of the verrucomicrobial subdivision 4.</title>
        <authorList>
            <person name="Rast P."/>
            <person name="Gloeckner I."/>
            <person name="Jogler M."/>
            <person name="Boedeker C."/>
            <person name="Jeske O."/>
            <person name="Wiegand S."/>
            <person name="Reinhardt R."/>
            <person name="Schumann P."/>
            <person name="Rohde M."/>
            <person name="Spring S."/>
            <person name="Gloeckner F.O."/>
            <person name="Jogler C."/>
        </authorList>
    </citation>
    <scope>NUCLEOTIDE SEQUENCE [LARGE SCALE GENOMIC DNA]</scope>
    <source>
        <strain evidence="3 4">IG16b</strain>
    </source>
</reference>
<dbReference type="STRING" id="1838286.Verru16b_00850"/>
<organism evidence="3 4">
    <name type="scientific">Lacunisphaera limnophila</name>
    <dbReference type="NCBI Taxonomy" id="1838286"/>
    <lineage>
        <taxon>Bacteria</taxon>
        <taxon>Pseudomonadati</taxon>
        <taxon>Verrucomicrobiota</taxon>
        <taxon>Opitutia</taxon>
        <taxon>Opitutales</taxon>
        <taxon>Opitutaceae</taxon>
        <taxon>Lacunisphaera</taxon>
    </lineage>
</organism>
<sequence>MLSFQNKILFVGYGAVAECTLPILFQHLKVPAKNVTVMDFVNKKAKLAKWIKKGVRYLNDRVTEENMATLLAKHVGPGDILIDLAWNIDACEILQWCHDHGVRYINTSTELWDPYKSGSHPTEKTLYWRHMNLRRMTSKWKEKGPTAVIEHGANPGLISHFVKQGLIDIGNRLIKDGKATGKKAEKIAGLIAGRQFNVLAQELGVKVIHCSERDTQITDKPKEIDEFVNTWSIEGFREEGTTTSEMGWGTHEKTLPKHAFTHKEGPKNQICLAQMGINVWVRSFVPNWNILGMVVRHGEAFTISDALTVWKNGKAVYRPTMHYAYCPCDEAIASLNEMRGYNYHLNENQRIMNDEITKGSDVLGALIMGHDYNSWWVGSDLSIEESRRLVPHQNATTMQVAISVVAATMWMIENPAEGVVVPDQMPHDYVLKISKPYLGKWISQPYDWTPLKNRDTTFDQYNKPDLDRKDPWQFKNFLVTDAG</sequence>
<protein>
    <submittedName>
        <fullName evidence="3">Homospermidine synthase</fullName>
        <ecNumber evidence="3">2.5.1.44</ecNumber>
    </submittedName>
</protein>
<dbReference type="Pfam" id="PF03435">
    <property type="entry name" value="Sacchrp_dh_NADP"/>
    <property type="match status" value="1"/>
</dbReference>
<dbReference type="EC" id="2.5.1.44" evidence="3"/>
<dbReference type="InterPro" id="IPR005097">
    <property type="entry name" value="Sacchrp_dh_NADP-bd"/>
</dbReference>
<feature type="domain" description="Saccharopine dehydrogenase-like C-terminal" evidence="2">
    <location>
        <begin position="152"/>
        <end position="441"/>
    </location>
</feature>
<dbReference type="Gene3D" id="3.40.50.720">
    <property type="entry name" value="NAD(P)-binding Rossmann-like Domain"/>
    <property type="match status" value="1"/>
</dbReference>
<evidence type="ECO:0000313" key="3">
    <source>
        <dbReference type="EMBL" id="AOS43792.1"/>
    </source>
</evidence>
<evidence type="ECO:0000259" key="1">
    <source>
        <dbReference type="Pfam" id="PF03435"/>
    </source>
</evidence>
<dbReference type="Proteomes" id="UP000095228">
    <property type="component" value="Chromosome"/>
</dbReference>
<name>A0A1D8ASF4_9BACT</name>
<accession>A0A1D8ASF4</accession>
<feature type="domain" description="Saccharopine dehydrogenase NADP binding" evidence="1">
    <location>
        <begin position="8"/>
        <end position="148"/>
    </location>
</feature>
<evidence type="ECO:0000313" key="4">
    <source>
        <dbReference type="Proteomes" id="UP000095228"/>
    </source>
</evidence>
<dbReference type="Gene3D" id="3.30.360.30">
    <property type="entry name" value="homospermidine synthase like"/>
    <property type="match status" value="1"/>
</dbReference>
<dbReference type="InterPro" id="IPR032095">
    <property type="entry name" value="Sacchrp_dh-like_C"/>
</dbReference>
<dbReference type="EMBL" id="CP016094">
    <property type="protein sequence ID" value="AOS43792.1"/>
    <property type="molecule type" value="Genomic_DNA"/>
</dbReference>
<gene>
    <name evidence="3" type="primary">hss</name>
    <name evidence="3" type="ORF">Verru16b_00850</name>
</gene>
<keyword evidence="4" id="KW-1185">Reference proteome</keyword>
<dbReference type="PATRIC" id="fig|1838286.3.peg.854"/>
<proteinExistence type="predicted"/>
<keyword evidence="3" id="KW-0808">Transferase</keyword>
<dbReference type="Pfam" id="PF16653">
    <property type="entry name" value="Sacchrp_dh_C"/>
    <property type="match status" value="1"/>
</dbReference>
<evidence type="ECO:0000259" key="2">
    <source>
        <dbReference type="Pfam" id="PF16653"/>
    </source>
</evidence>
<dbReference type="KEGG" id="obg:Verru16b_00850"/>
<dbReference type="InterPro" id="IPR023181">
    <property type="entry name" value="Homospermid_syn-like_C"/>
</dbReference>
<dbReference type="AlphaFoldDB" id="A0A1D8ASF4"/>
<dbReference type="RefSeq" id="WP_069961117.1">
    <property type="nucleotide sequence ID" value="NZ_CP016094.1"/>
</dbReference>
<dbReference type="GO" id="GO:0047296">
    <property type="term" value="F:homospermidine synthase activity"/>
    <property type="evidence" value="ECO:0007669"/>
    <property type="project" value="UniProtKB-EC"/>
</dbReference>